<dbReference type="InterPro" id="IPR007890">
    <property type="entry name" value="CHASE2"/>
</dbReference>
<dbReference type="GO" id="GO:0009190">
    <property type="term" value="P:cyclic nucleotide biosynthetic process"/>
    <property type="evidence" value="ECO:0007669"/>
    <property type="project" value="InterPro"/>
</dbReference>
<dbReference type="InterPro" id="IPR029787">
    <property type="entry name" value="Nucleotide_cyclase"/>
</dbReference>
<organism evidence="5 6">
    <name type="scientific">Amphiplicatus metriothermophilus</name>
    <dbReference type="NCBI Taxonomy" id="1519374"/>
    <lineage>
        <taxon>Bacteria</taxon>
        <taxon>Pseudomonadati</taxon>
        <taxon>Pseudomonadota</taxon>
        <taxon>Alphaproteobacteria</taxon>
        <taxon>Parvularculales</taxon>
        <taxon>Parvularculaceae</taxon>
        <taxon>Amphiplicatus</taxon>
    </lineage>
</organism>
<keyword evidence="3" id="KW-0472">Membrane</keyword>
<gene>
    <name evidence="5" type="ORF">SAMN06297382_1497</name>
</gene>
<proteinExistence type="predicted"/>
<sequence>MGPRERDDVAINMFAARFRWLTALPLLFVILALAVIAVGTLSGAHSPKAATREKLFDFYQRVIPSSSSTPQPFHIITIDRESLDRIGPWPWPRTILADLVDKASAAGARGVLLVEPVDAPDPLSPETIGDFWLGGTRDEELARQLALLPSTDAALAAALTRTRGAAAIAESASAEALGAQRADMRGVEWLRLKGGDGDYLALPGARPRFEINDVLARSTRLAIAALEPDGDGVLRRVTLLWSRAGRPAPSLALQAALIASDADTATVIADPSAVALTGRLPRMLEISGRTLPLGPDAALRLYPSRQTHAPETPAWRLLEPAASNAQLRGAVVLIGLDVAQGAAVKTPRGTLSRAQAHAMIARQIVSGKGLTRPRWAGYVEAVAVMLLGAAAIMWSQRFDFWKAVGVAALCSLVLLAASVAAFVFADMLLNPLPPALALFLGAFSVAGGRSLGVVLRDDTVRGSFHDSLPEPTMKRLREEGAAEILDGDHRPITVLACELKLADDDMAKLAATPDDATKLIAAACEDLRKTIIETGGAVEQAQGGKLFAYFNAPLQNADHIEAACASALRLIESMDKVNAELEASSRSRDVQVHLAIGIASGNCFVGPMGHGRRNRYSAIGPAVNSAAFLRSQAEVYGPAIICDETVYRKSHHHFAFLELDRLKTNFWEKPMSVYALVGNPFIKSSKSYRTLEENHRKLLAAYRAGDWATARAMHAKVKESPGSNIALFDIYEERIRKMAEEGAPADWDGAHRAHV</sequence>
<dbReference type="CDD" id="cd07302">
    <property type="entry name" value="CHD"/>
    <property type="match status" value="1"/>
</dbReference>
<feature type="transmembrane region" description="Helical" evidence="3">
    <location>
        <begin position="20"/>
        <end position="44"/>
    </location>
</feature>
<dbReference type="Proteomes" id="UP000198346">
    <property type="component" value="Unassembled WGS sequence"/>
</dbReference>
<evidence type="ECO:0000256" key="2">
    <source>
        <dbReference type="ARBA" id="ARBA00022840"/>
    </source>
</evidence>
<keyword evidence="6" id="KW-1185">Reference proteome</keyword>
<name>A0A239PQX8_9PROT</name>
<evidence type="ECO:0000256" key="3">
    <source>
        <dbReference type="SAM" id="Phobius"/>
    </source>
</evidence>
<dbReference type="PANTHER" id="PTHR16305">
    <property type="entry name" value="TESTICULAR SOLUBLE ADENYLYL CYCLASE"/>
    <property type="match status" value="1"/>
</dbReference>
<dbReference type="Gene3D" id="3.30.70.1230">
    <property type="entry name" value="Nucleotide cyclase"/>
    <property type="match status" value="1"/>
</dbReference>
<keyword evidence="3" id="KW-1133">Transmembrane helix</keyword>
<dbReference type="AlphaFoldDB" id="A0A239PQX8"/>
<dbReference type="Pfam" id="PF00211">
    <property type="entry name" value="Guanylate_cyc"/>
    <property type="match status" value="1"/>
</dbReference>
<evidence type="ECO:0000313" key="6">
    <source>
        <dbReference type="Proteomes" id="UP000198346"/>
    </source>
</evidence>
<accession>A0A239PQX8</accession>
<evidence type="ECO:0000313" key="5">
    <source>
        <dbReference type="EMBL" id="SNT72453.1"/>
    </source>
</evidence>
<feature type="transmembrane region" description="Helical" evidence="3">
    <location>
        <begin position="375"/>
        <end position="394"/>
    </location>
</feature>
<evidence type="ECO:0000259" key="4">
    <source>
        <dbReference type="PROSITE" id="PS50125"/>
    </source>
</evidence>
<dbReference type="Pfam" id="PF05226">
    <property type="entry name" value="CHASE2"/>
    <property type="match status" value="1"/>
</dbReference>
<dbReference type="GO" id="GO:0005524">
    <property type="term" value="F:ATP binding"/>
    <property type="evidence" value="ECO:0007669"/>
    <property type="project" value="UniProtKB-KW"/>
</dbReference>
<evidence type="ECO:0000256" key="1">
    <source>
        <dbReference type="ARBA" id="ARBA00022741"/>
    </source>
</evidence>
<dbReference type="SUPFAM" id="SSF55073">
    <property type="entry name" value="Nucleotide cyclase"/>
    <property type="match status" value="1"/>
</dbReference>
<dbReference type="EMBL" id="FZQA01000002">
    <property type="protein sequence ID" value="SNT72453.1"/>
    <property type="molecule type" value="Genomic_DNA"/>
</dbReference>
<protein>
    <submittedName>
        <fullName evidence="5">Sensor domain CHASE2-containing protein</fullName>
    </submittedName>
</protein>
<keyword evidence="2" id="KW-0067">ATP-binding</keyword>
<feature type="domain" description="Guanylate cyclase" evidence="4">
    <location>
        <begin position="493"/>
        <end position="630"/>
    </location>
</feature>
<keyword evidence="1" id="KW-0547">Nucleotide-binding</keyword>
<dbReference type="GO" id="GO:0005737">
    <property type="term" value="C:cytoplasm"/>
    <property type="evidence" value="ECO:0007669"/>
    <property type="project" value="TreeGrafter"/>
</dbReference>
<dbReference type="SMART" id="SM01080">
    <property type="entry name" value="CHASE2"/>
    <property type="match status" value="1"/>
</dbReference>
<reference evidence="5 6" key="1">
    <citation type="submission" date="2017-07" db="EMBL/GenBank/DDBJ databases">
        <authorList>
            <person name="Sun Z.S."/>
            <person name="Albrecht U."/>
            <person name="Echele G."/>
            <person name="Lee C.C."/>
        </authorList>
    </citation>
    <scope>NUCLEOTIDE SEQUENCE [LARGE SCALE GENOMIC DNA]</scope>
    <source>
        <strain evidence="5 6">CGMCC 1.12710</strain>
    </source>
</reference>
<keyword evidence="3" id="KW-0812">Transmembrane</keyword>
<dbReference type="InterPro" id="IPR001054">
    <property type="entry name" value="A/G_cyclase"/>
</dbReference>
<dbReference type="GO" id="GO:0035556">
    <property type="term" value="P:intracellular signal transduction"/>
    <property type="evidence" value="ECO:0007669"/>
    <property type="project" value="InterPro"/>
</dbReference>
<dbReference type="GO" id="GO:0004016">
    <property type="term" value="F:adenylate cyclase activity"/>
    <property type="evidence" value="ECO:0007669"/>
    <property type="project" value="UniProtKB-ARBA"/>
</dbReference>
<dbReference type="PROSITE" id="PS50125">
    <property type="entry name" value="GUANYLATE_CYCLASE_2"/>
    <property type="match status" value="1"/>
</dbReference>
<dbReference type="PANTHER" id="PTHR16305:SF28">
    <property type="entry name" value="GUANYLATE CYCLASE DOMAIN-CONTAINING PROTEIN"/>
    <property type="match status" value="1"/>
</dbReference>
<feature type="transmembrane region" description="Helical" evidence="3">
    <location>
        <begin position="400"/>
        <end position="424"/>
    </location>
</feature>